<name>A0ABQ6X2G1_9EURO</name>
<feature type="transmembrane region" description="Helical" evidence="1">
    <location>
        <begin position="50"/>
        <end position="68"/>
    </location>
</feature>
<accession>A0ABQ6X2G1</accession>
<reference evidence="2 3" key="1">
    <citation type="submission" date="2019-04" db="EMBL/GenBank/DDBJ databases">
        <authorList>
            <consortium name="DOE Joint Genome Institute"/>
            <person name="Mondo S."/>
            <person name="Kjaerbolling I."/>
            <person name="Vesth T."/>
            <person name="Frisvad J.C."/>
            <person name="Nybo J.L."/>
            <person name="Theobald S."/>
            <person name="Kildgaard S."/>
            <person name="Isbrandt T."/>
            <person name="Kuo A."/>
            <person name="Sato A."/>
            <person name="Lyhne E.K."/>
            <person name="Kogle M.E."/>
            <person name="Wiebenga A."/>
            <person name="Kun R.S."/>
            <person name="Lubbers R.J."/>
            <person name="Makela M.R."/>
            <person name="Barry K."/>
            <person name="Chovatia M."/>
            <person name="Clum A."/>
            <person name="Daum C."/>
            <person name="Haridas S."/>
            <person name="He G."/>
            <person name="LaButti K."/>
            <person name="Lipzen A."/>
            <person name="Riley R."/>
            <person name="Salamov A."/>
            <person name="Simmons B.A."/>
            <person name="Magnuson J.K."/>
            <person name="Henrissat B."/>
            <person name="Mortensen U.H."/>
            <person name="Larsen T.O."/>
            <person name="Devries R.P."/>
            <person name="Grigoriev I.V."/>
            <person name="Machida M."/>
            <person name="Baker S.E."/>
            <person name="Andersen M.R."/>
            <person name="Cantor M.N."/>
            <person name="Hua S.X."/>
        </authorList>
    </citation>
    <scope>NUCLEOTIDE SEQUENCE [LARGE SCALE GENOMIC DNA]</scope>
    <source>
        <strain evidence="2 3">CBS 117616</strain>
    </source>
</reference>
<gene>
    <name evidence="2" type="ORF">BDV36DRAFT_242725</name>
</gene>
<keyword evidence="1" id="KW-0812">Transmembrane</keyword>
<organism evidence="2 3">
    <name type="scientific">Aspergillus pseudocaelatus</name>
    <dbReference type="NCBI Taxonomy" id="1825620"/>
    <lineage>
        <taxon>Eukaryota</taxon>
        <taxon>Fungi</taxon>
        <taxon>Dikarya</taxon>
        <taxon>Ascomycota</taxon>
        <taxon>Pezizomycotina</taxon>
        <taxon>Eurotiomycetes</taxon>
        <taxon>Eurotiomycetidae</taxon>
        <taxon>Eurotiales</taxon>
        <taxon>Aspergillaceae</taxon>
        <taxon>Aspergillus</taxon>
        <taxon>Aspergillus subgen. Circumdati</taxon>
    </lineage>
</organism>
<keyword evidence="1" id="KW-1133">Transmembrane helix</keyword>
<dbReference type="Proteomes" id="UP000325395">
    <property type="component" value="Unassembled WGS sequence"/>
</dbReference>
<keyword evidence="1" id="KW-0472">Membrane</keyword>
<evidence type="ECO:0000256" key="1">
    <source>
        <dbReference type="SAM" id="Phobius"/>
    </source>
</evidence>
<dbReference type="EMBL" id="ML735688">
    <property type="protein sequence ID" value="KAE8423507.1"/>
    <property type="molecule type" value="Genomic_DNA"/>
</dbReference>
<evidence type="ECO:0000313" key="2">
    <source>
        <dbReference type="EMBL" id="KAE8423507.1"/>
    </source>
</evidence>
<proteinExistence type="predicted"/>
<sequence length="79" mass="9200">MYYIIRLGSLGLYLPYCLSVNAISPTLFSFQRQHNEDIIFYFRKGNYPVRTFFCSYSVLLAVILLIAVRCRHADLTISI</sequence>
<keyword evidence="3" id="KW-1185">Reference proteome</keyword>
<protein>
    <submittedName>
        <fullName evidence="2">Uncharacterized protein</fullName>
    </submittedName>
</protein>
<evidence type="ECO:0000313" key="3">
    <source>
        <dbReference type="Proteomes" id="UP000325395"/>
    </source>
</evidence>
<feature type="transmembrane region" description="Helical" evidence="1">
    <location>
        <begin position="12"/>
        <end position="30"/>
    </location>
</feature>